<evidence type="ECO:0000259" key="2">
    <source>
        <dbReference type="PROSITE" id="PS51352"/>
    </source>
</evidence>
<feature type="compositionally biased region" description="Low complexity" evidence="1">
    <location>
        <begin position="9"/>
        <end position="29"/>
    </location>
</feature>
<dbReference type="InterPro" id="IPR000866">
    <property type="entry name" value="AhpC/TSA"/>
</dbReference>
<dbReference type="Gene3D" id="3.40.30.10">
    <property type="entry name" value="Glutaredoxin"/>
    <property type="match status" value="1"/>
</dbReference>
<reference evidence="3" key="1">
    <citation type="submission" date="2020-02" db="EMBL/GenBank/DDBJ databases">
        <authorList>
            <person name="Meier V. D."/>
        </authorList>
    </citation>
    <scope>NUCLEOTIDE SEQUENCE</scope>
    <source>
        <strain evidence="3">AVDCRST_MAG56</strain>
    </source>
</reference>
<dbReference type="PROSITE" id="PS51352">
    <property type="entry name" value="THIOREDOXIN_2"/>
    <property type="match status" value="1"/>
</dbReference>
<evidence type="ECO:0000256" key="1">
    <source>
        <dbReference type="SAM" id="MobiDB-lite"/>
    </source>
</evidence>
<accession>A0A6J4JQ76</accession>
<dbReference type="SUPFAM" id="SSF52833">
    <property type="entry name" value="Thioredoxin-like"/>
    <property type="match status" value="1"/>
</dbReference>
<name>A0A6J4JQ76_9SPHI</name>
<dbReference type="Pfam" id="PF00578">
    <property type="entry name" value="AhpC-TSA"/>
    <property type="match status" value="1"/>
</dbReference>
<evidence type="ECO:0000313" key="3">
    <source>
        <dbReference type="EMBL" id="CAA9284167.1"/>
    </source>
</evidence>
<feature type="region of interest" description="Disordered" evidence="1">
    <location>
        <begin position="1"/>
        <end position="41"/>
    </location>
</feature>
<dbReference type="InterPro" id="IPR013766">
    <property type="entry name" value="Thioredoxin_domain"/>
</dbReference>
<sequence length="161" mass="17734">MDAGTRTVATETTPPAQSPEPAAEASPAPVQNDLPEMPLLRSDGTQTTARSLTGNVILVFFLPDCDHCQREARQIGNNLNAFKDYALYFVSTAPLPEQEKFGKEYNLSGQPNVSFAQASPDELYKHFGLFPTPTVYIYREGGRLVKVFRDETPVEQIIAAL</sequence>
<dbReference type="EMBL" id="CADCTQ010000333">
    <property type="protein sequence ID" value="CAA9284167.1"/>
    <property type="molecule type" value="Genomic_DNA"/>
</dbReference>
<feature type="domain" description="Thioredoxin" evidence="2">
    <location>
        <begin position="14"/>
        <end position="161"/>
    </location>
</feature>
<gene>
    <name evidence="3" type="ORF">AVDCRST_MAG56-3972</name>
</gene>
<organism evidence="3">
    <name type="scientific">uncultured Cytophagales bacterium</name>
    <dbReference type="NCBI Taxonomy" id="158755"/>
    <lineage>
        <taxon>Bacteria</taxon>
        <taxon>Pseudomonadati</taxon>
        <taxon>Bacteroidota</taxon>
        <taxon>Sphingobacteriia</taxon>
        <taxon>Sphingobacteriales</taxon>
        <taxon>environmental samples</taxon>
    </lineage>
</organism>
<proteinExistence type="predicted"/>
<protein>
    <recommendedName>
        <fullName evidence="2">Thioredoxin domain-containing protein</fullName>
    </recommendedName>
</protein>
<dbReference type="GO" id="GO:0016209">
    <property type="term" value="F:antioxidant activity"/>
    <property type="evidence" value="ECO:0007669"/>
    <property type="project" value="InterPro"/>
</dbReference>
<dbReference type="GO" id="GO:0016491">
    <property type="term" value="F:oxidoreductase activity"/>
    <property type="evidence" value="ECO:0007669"/>
    <property type="project" value="InterPro"/>
</dbReference>
<dbReference type="InterPro" id="IPR036249">
    <property type="entry name" value="Thioredoxin-like_sf"/>
</dbReference>
<dbReference type="AlphaFoldDB" id="A0A6J4JQ76"/>